<keyword evidence="2" id="KW-0349">Heme</keyword>
<evidence type="ECO:0000256" key="2">
    <source>
        <dbReference type="RuleBase" id="RU000461"/>
    </source>
</evidence>
<sequence length="357" mass="40560">MSQYQDVRTVLTDERFSADITREGFPLMRPSVGLAFRSVGRRNFMRMDGPEHSRLRKMVTQDFTAKAVERWRPEIEMLTDGIIDRLLDSRKPFDLVSEIAEEIPTRVICWMLGIPEQDRAYFRDLTQRYMSTQSTPEETRYVVESLIAYLDRLIDAKRDRPEDDMLSRLVHEHLLPGDLDREDLNATARLMLVAGHESSVSMISMGTLALLQNPERWDALRADASQLPAAVEELLRYLTVVHQTAVRVTVEDVEIGGVVIPAGQGVIALTSSADRDGDFFADPDTIDWTRGRLRQHFAFGYGPHHCLGHLLAKVELQVVFAALLRRIPTLSLAVPFADLEFKDDQSITGVTRLPVTW</sequence>
<dbReference type="PRINTS" id="PR00359">
    <property type="entry name" value="BP450"/>
</dbReference>
<organism evidence="3 4">
    <name type="scientific">Streptomyces coacervatus</name>
    <dbReference type="NCBI Taxonomy" id="647381"/>
    <lineage>
        <taxon>Bacteria</taxon>
        <taxon>Bacillati</taxon>
        <taxon>Actinomycetota</taxon>
        <taxon>Actinomycetes</taxon>
        <taxon>Kitasatosporales</taxon>
        <taxon>Streptomycetaceae</taxon>
        <taxon>Streptomyces</taxon>
    </lineage>
</organism>
<evidence type="ECO:0000313" key="3">
    <source>
        <dbReference type="EMBL" id="GAA3779731.1"/>
    </source>
</evidence>
<name>A0ABP7GZ93_9ACTN</name>
<evidence type="ECO:0000313" key="4">
    <source>
        <dbReference type="Proteomes" id="UP001501009"/>
    </source>
</evidence>
<keyword evidence="2" id="KW-0503">Monooxygenase</keyword>
<comment type="caution">
    <text evidence="3">The sequence shown here is derived from an EMBL/GenBank/DDBJ whole genome shotgun (WGS) entry which is preliminary data.</text>
</comment>
<proteinExistence type="inferred from homology"/>
<evidence type="ECO:0000256" key="1">
    <source>
        <dbReference type="ARBA" id="ARBA00010617"/>
    </source>
</evidence>
<dbReference type="EMBL" id="BAABDE010000006">
    <property type="protein sequence ID" value="GAA3779731.1"/>
    <property type="molecule type" value="Genomic_DNA"/>
</dbReference>
<keyword evidence="4" id="KW-1185">Reference proteome</keyword>
<keyword evidence="2" id="KW-0560">Oxidoreductase</keyword>
<dbReference type="InterPro" id="IPR001128">
    <property type="entry name" value="Cyt_P450"/>
</dbReference>
<protein>
    <submittedName>
        <fullName evidence="3">Cytochrome P450</fullName>
    </submittedName>
</protein>
<keyword evidence="2" id="KW-0479">Metal-binding</keyword>
<dbReference type="Pfam" id="PF00067">
    <property type="entry name" value="p450"/>
    <property type="match status" value="1"/>
</dbReference>
<dbReference type="RefSeq" id="WP_275774366.1">
    <property type="nucleotide sequence ID" value="NZ_BAABDE010000006.1"/>
</dbReference>
<comment type="similarity">
    <text evidence="1 2">Belongs to the cytochrome P450 family.</text>
</comment>
<dbReference type="Gene3D" id="1.10.630.10">
    <property type="entry name" value="Cytochrome P450"/>
    <property type="match status" value="1"/>
</dbReference>
<dbReference type="Proteomes" id="UP001501009">
    <property type="component" value="Unassembled WGS sequence"/>
</dbReference>
<dbReference type="PROSITE" id="PS00086">
    <property type="entry name" value="CYTOCHROME_P450"/>
    <property type="match status" value="1"/>
</dbReference>
<gene>
    <name evidence="3" type="ORF">GCM10022403_013050</name>
</gene>
<dbReference type="InterPro" id="IPR017972">
    <property type="entry name" value="Cyt_P450_CS"/>
</dbReference>
<dbReference type="PANTHER" id="PTHR46696:SF1">
    <property type="entry name" value="CYTOCHROME P450 YJIB-RELATED"/>
    <property type="match status" value="1"/>
</dbReference>
<dbReference type="CDD" id="cd11030">
    <property type="entry name" value="CYP105-like"/>
    <property type="match status" value="1"/>
</dbReference>
<dbReference type="PANTHER" id="PTHR46696">
    <property type="entry name" value="P450, PUTATIVE (EUROFUNG)-RELATED"/>
    <property type="match status" value="1"/>
</dbReference>
<keyword evidence="2" id="KW-0408">Iron</keyword>
<dbReference type="InterPro" id="IPR036396">
    <property type="entry name" value="Cyt_P450_sf"/>
</dbReference>
<dbReference type="PRINTS" id="PR00385">
    <property type="entry name" value="P450"/>
</dbReference>
<dbReference type="InterPro" id="IPR002397">
    <property type="entry name" value="Cyt_P450_B"/>
</dbReference>
<dbReference type="SUPFAM" id="SSF48264">
    <property type="entry name" value="Cytochrome P450"/>
    <property type="match status" value="1"/>
</dbReference>
<accession>A0ABP7GZ93</accession>
<reference evidence="4" key="1">
    <citation type="journal article" date="2019" name="Int. J. Syst. Evol. Microbiol.">
        <title>The Global Catalogue of Microorganisms (GCM) 10K type strain sequencing project: providing services to taxonomists for standard genome sequencing and annotation.</title>
        <authorList>
            <consortium name="The Broad Institute Genomics Platform"/>
            <consortium name="The Broad Institute Genome Sequencing Center for Infectious Disease"/>
            <person name="Wu L."/>
            <person name="Ma J."/>
        </authorList>
    </citation>
    <scope>NUCLEOTIDE SEQUENCE [LARGE SCALE GENOMIC DNA]</scope>
    <source>
        <strain evidence="4">JCM 17138</strain>
    </source>
</reference>